<dbReference type="EMBL" id="OZ037946">
    <property type="protein sequence ID" value="CAL1703286.1"/>
    <property type="molecule type" value="Genomic_DNA"/>
</dbReference>
<evidence type="ECO:0000313" key="2">
    <source>
        <dbReference type="Proteomes" id="UP001497453"/>
    </source>
</evidence>
<protein>
    <submittedName>
        <fullName evidence="1">Uncharacterized protein</fullName>
    </submittedName>
</protein>
<keyword evidence="2" id="KW-1185">Reference proteome</keyword>
<reference evidence="2" key="1">
    <citation type="submission" date="2024-04" db="EMBL/GenBank/DDBJ databases">
        <authorList>
            <person name="Shaw F."/>
            <person name="Minotto A."/>
        </authorList>
    </citation>
    <scope>NUCLEOTIDE SEQUENCE [LARGE SCALE GENOMIC DNA]</scope>
</reference>
<gene>
    <name evidence="1" type="ORF">GFSPODELE1_LOCUS4501</name>
</gene>
<proteinExistence type="predicted"/>
<evidence type="ECO:0000313" key="1">
    <source>
        <dbReference type="EMBL" id="CAL1703286.1"/>
    </source>
</evidence>
<accession>A0ABP1D5Z1</accession>
<sequence length="146" mass="16133">MHNLGHIPGNTGDILRIVPIRILSSRTNEKHNVHYGNVRRIVWPSKDFSPPPCADVRGQHESNIPRVSTDWMMPIDSTFLLFLGIWRFILSLYALDSGDSTVEDKGGHLGVASTTASIGSPRLLKHMTLSLFADGDVIRSLVGPLH</sequence>
<organism evidence="1 2">
    <name type="scientific">Somion occarium</name>
    <dbReference type="NCBI Taxonomy" id="3059160"/>
    <lineage>
        <taxon>Eukaryota</taxon>
        <taxon>Fungi</taxon>
        <taxon>Dikarya</taxon>
        <taxon>Basidiomycota</taxon>
        <taxon>Agaricomycotina</taxon>
        <taxon>Agaricomycetes</taxon>
        <taxon>Polyporales</taxon>
        <taxon>Cerrenaceae</taxon>
        <taxon>Somion</taxon>
    </lineage>
</organism>
<name>A0ABP1D5Z1_9APHY</name>
<dbReference type="Proteomes" id="UP001497453">
    <property type="component" value="Chromosome 3"/>
</dbReference>